<keyword evidence="3" id="KW-1185">Reference proteome</keyword>
<dbReference type="Proteomes" id="UP000479000">
    <property type="component" value="Unassembled WGS sequence"/>
</dbReference>
<accession>A0A6H5FX61</accession>
<reference evidence="2 3" key="1">
    <citation type="submission" date="2020-02" db="EMBL/GenBank/DDBJ databases">
        <authorList>
            <person name="Ferguson B K."/>
        </authorList>
    </citation>
    <scope>NUCLEOTIDE SEQUENCE [LARGE SCALE GENOMIC DNA]</scope>
</reference>
<dbReference type="Pfam" id="PF10350">
    <property type="entry name" value="DUF2428"/>
    <property type="match status" value="1"/>
</dbReference>
<dbReference type="InterPro" id="IPR019442">
    <property type="entry name" value="THADA/TRM732_DUF2428"/>
</dbReference>
<dbReference type="AlphaFoldDB" id="A0A6H5FX61"/>
<feature type="non-terminal residue" evidence="2">
    <location>
        <position position="1"/>
    </location>
</feature>
<dbReference type="EMBL" id="CADCXU010001179">
    <property type="protein sequence ID" value="CAA9993765.1"/>
    <property type="molecule type" value="Genomic_DNA"/>
</dbReference>
<protein>
    <recommendedName>
        <fullName evidence="1">DUF2428 domain-containing protein</fullName>
    </recommendedName>
</protein>
<organism evidence="2 3">
    <name type="scientific">Nesidiocoris tenuis</name>
    <dbReference type="NCBI Taxonomy" id="355587"/>
    <lineage>
        <taxon>Eukaryota</taxon>
        <taxon>Metazoa</taxon>
        <taxon>Ecdysozoa</taxon>
        <taxon>Arthropoda</taxon>
        <taxon>Hexapoda</taxon>
        <taxon>Insecta</taxon>
        <taxon>Pterygota</taxon>
        <taxon>Neoptera</taxon>
        <taxon>Paraneoptera</taxon>
        <taxon>Hemiptera</taxon>
        <taxon>Heteroptera</taxon>
        <taxon>Panheteroptera</taxon>
        <taxon>Cimicomorpha</taxon>
        <taxon>Miridae</taxon>
        <taxon>Dicyphina</taxon>
        <taxon>Nesidiocoris</taxon>
    </lineage>
</organism>
<feature type="domain" description="DUF2428" evidence="1">
    <location>
        <begin position="1"/>
        <end position="77"/>
    </location>
</feature>
<evidence type="ECO:0000313" key="2">
    <source>
        <dbReference type="EMBL" id="CAA9993765.1"/>
    </source>
</evidence>
<proteinExistence type="predicted"/>
<dbReference type="GO" id="GO:0030488">
    <property type="term" value="P:tRNA methylation"/>
    <property type="evidence" value="ECO:0007669"/>
    <property type="project" value="TreeGrafter"/>
</dbReference>
<dbReference type="OrthoDB" id="73997at2759"/>
<sequence>GLVCTELEVGRGKCFHRGIKTLLELAGNPENPTETKCHALNILRALYRHTLLGEMVSPYVADGLSIAIEGFNASTWAVRIKIVVPNL</sequence>
<dbReference type="PANTHER" id="PTHR14387:SF7">
    <property type="entry name" value="THYROID ADENOMA-ASSOCIATED PROTEIN"/>
    <property type="match status" value="1"/>
</dbReference>
<name>A0A6H5FX61_9HEMI</name>
<dbReference type="InterPro" id="IPR051954">
    <property type="entry name" value="tRNA_methyltransferase_THADA"/>
</dbReference>
<gene>
    <name evidence="2" type="ORF">NTEN_LOCUS649</name>
</gene>
<dbReference type="GO" id="GO:0005829">
    <property type="term" value="C:cytosol"/>
    <property type="evidence" value="ECO:0007669"/>
    <property type="project" value="TreeGrafter"/>
</dbReference>
<dbReference type="PANTHER" id="PTHR14387">
    <property type="entry name" value="THADA/DEATH RECEPTOR INTERACTING PROTEIN"/>
    <property type="match status" value="1"/>
</dbReference>
<evidence type="ECO:0000313" key="3">
    <source>
        <dbReference type="Proteomes" id="UP000479000"/>
    </source>
</evidence>
<evidence type="ECO:0000259" key="1">
    <source>
        <dbReference type="Pfam" id="PF10350"/>
    </source>
</evidence>